<dbReference type="CDD" id="cd02612">
    <property type="entry name" value="HAD_PGPPase"/>
    <property type="match status" value="1"/>
</dbReference>
<dbReference type="InterPro" id="IPR006385">
    <property type="entry name" value="HAD_hydro_SerB1"/>
</dbReference>
<dbReference type="NCBIfam" id="TIGR01488">
    <property type="entry name" value="HAD-SF-IB"/>
    <property type="match status" value="1"/>
</dbReference>
<keyword evidence="1" id="KW-0378">Hydrolase</keyword>
<dbReference type="SUPFAM" id="SSF56784">
    <property type="entry name" value="HAD-like"/>
    <property type="match status" value="1"/>
</dbReference>
<proteinExistence type="predicted"/>
<dbReference type="Gene3D" id="1.20.1440.100">
    <property type="entry name" value="SG protein - dephosphorylation function"/>
    <property type="match status" value="1"/>
</dbReference>
<dbReference type="InterPro" id="IPR023214">
    <property type="entry name" value="HAD_sf"/>
</dbReference>
<organism evidence="1 2">
    <name type="scientific">Chitinophaga dinghuensis</name>
    <dbReference type="NCBI Taxonomy" id="1539050"/>
    <lineage>
        <taxon>Bacteria</taxon>
        <taxon>Pseudomonadati</taxon>
        <taxon>Bacteroidota</taxon>
        <taxon>Chitinophagia</taxon>
        <taxon>Chitinophagales</taxon>
        <taxon>Chitinophagaceae</taxon>
        <taxon>Chitinophaga</taxon>
    </lineage>
</organism>
<evidence type="ECO:0000313" key="1">
    <source>
        <dbReference type="EMBL" id="RAJ79304.1"/>
    </source>
</evidence>
<comment type="caution">
    <text evidence="1">The sequence shown here is derived from an EMBL/GenBank/DDBJ whole genome shotgun (WGS) entry which is preliminary data.</text>
</comment>
<dbReference type="AlphaFoldDB" id="A0A327VWU0"/>
<dbReference type="Proteomes" id="UP000249819">
    <property type="component" value="Unassembled WGS sequence"/>
</dbReference>
<dbReference type="Pfam" id="PF12710">
    <property type="entry name" value="HAD"/>
    <property type="match status" value="1"/>
</dbReference>
<evidence type="ECO:0000313" key="2">
    <source>
        <dbReference type="Proteomes" id="UP000249819"/>
    </source>
</evidence>
<accession>A0A327VWU0</accession>
<name>A0A327VWU0_9BACT</name>
<dbReference type="PANTHER" id="PTHR43344:SF14">
    <property type="entry name" value="HAD-IB FAMILY HYDROLASE"/>
    <property type="match status" value="1"/>
</dbReference>
<dbReference type="InterPro" id="IPR036412">
    <property type="entry name" value="HAD-like_sf"/>
</dbReference>
<dbReference type="GO" id="GO:0036424">
    <property type="term" value="F:L-phosphoserine phosphatase activity"/>
    <property type="evidence" value="ECO:0007669"/>
    <property type="project" value="TreeGrafter"/>
</dbReference>
<reference evidence="1 2" key="1">
    <citation type="submission" date="2018-06" db="EMBL/GenBank/DDBJ databases">
        <title>Genomic Encyclopedia of Archaeal and Bacterial Type Strains, Phase II (KMG-II): from individual species to whole genera.</title>
        <authorList>
            <person name="Goeker M."/>
        </authorList>
    </citation>
    <scope>NUCLEOTIDE SEQUENCE [LARGE SCALE GENOMIC DNA]</scope>
    <source>
        <strain evidence="1 2">DSM 29821</strain>
    </source>
</reference>
<dbReference type="PANTHER" id="PTHR43344">
    <property type="entry name" value="PHOSPHOSERINE PHOSPHATASE"/>
    <property type="match status" value="1"/>
</dbReference>
<dbReference type="InterPro" id="IPR050582">
    <property type="entry name" value="HAD-like_SerB"/>
</dbReference>
<dbReference type="GO" id="GO:0006564">
    <property type="term" value="P:L-serine biosynthetic process"/>
    <property type="evidence" value="ECO:0007669"/>
    <property type="project" value="TreeGrafter"/>
</dbReference>
<sequence>MTIAFFDFDGTITTKDTLWEIIRFQRGQTALVSGVVRLLPSLLGFKLQRIPAQQMKEKVLTHFFGNMPAAKFAEACNRFCEEALPGFIREQALEAIRQHQQQGHEVVVVTASATHWVAPWCQAMGIKCIGSELEVRHEMITGKLQGINCNGEEKVERIRRVYHLQDYTNIYAYGDSSGDKPMLALAGNYAHFRPFRGTVSYADI</sequence>
<keyword evidence="2" id="KW-1185">Reference proteome</keyword>
<dbReference type="EMBL" id="QLMA01000006">
    <property type="protein sequence ID" value="RAJ79304.1"/>
    <property type="molecule type" value="Genomic_DNA"/>
</dbReference>
<dbReference type="Gene3D" id="3.40.50.1000">
    <property type="entry name" value="HAD superfamily/HAD-like"/>
    <property type="match status" value="1"/>
</dbReference>
<dbReference type="NCBIfam" id="TIGR01490">
    <property type="entry name" value="HAD-SF-IB-hyp1"/>
    <property type="match status" value="1"/>
</dbReference>
<dbReference type="GO" id="GO:0005737">
    <property type="term" value="C:cytoplasm"/>
    <property type="evidence" value="ECO:0007669"/>
    <property type="project" value="TreeGrafter"/>
</dbReference>
<dbReference type="GO" id="GO:0000287">
    <property type="term" value="F:magnesium ion binding"/>
    <property type="evidence" value="ECO:0007669"/>
    <property type="project" value="TreeGrafter"/>
</dbReference>
<dbReference type="RefSeq" id="WP_170137826.1">
    <property type="nucleotide sequence ID" value="NZ_QLMA01000006.1"/>
</dbReference>
<protein>
    <submittedName>
        <fullName evidence="1">HAD superfamily hydrolase (TIGR01490 family)</fullName>
    </submittedName>
</protein>
<gene>
    <name evidence="1" type="ORF">CLV59_106365</name>
</gene>